<dbReference type="Pfam" id="PF03816">
    <property type="entry name" value="LytR_cpsA_psr"/>
    <property type="match status" value="1"/>
</dbReference>
<feature type="transmembrane region" description="Helical" evidence="3">
    <location>
        <begin position="45"/>
        <end position="69"/>
    </location>
</feature>
<keyword evidence="3" id="KW-0812">Transmembrane</keyword>
<feature type="compositionally biased region" description="Basic residues" evidence="2">
    <location>
        <begin position="29"/>
        <end position="41"/>
    </location>
</feature>
<dbReference type="Gene3D" id="3.40.630.190">
    <property type="entry name" value="LCP protein"/>
    <property type="match status" value="1"/>
</dbReference>
<evidence type="ECO:0000256" key="2">
    <source>
        <dbReference type="SAM" id="MobiDB-lite"/>
    </source>
</evidence>
<proteinExistence type="inferred from homology"/>
<organism evidence="5 6">
    <name type="scientific">Streptomyces marokkonensis</name>
    <dbReference type="NCBI Taxonomy" id="324855"/>
    <lineage>
        <taxon>Bacteria</taxon>
        <taxon>Bacillati</taxon>
        <taxon>Actinomycetota</taxon>
        <taxon>Actinomycetes</taxon>
        <taxon>Kitasatosporales</taxon>
        <taxon>Streptomycetaceae</taxon>
        <taxon>Streptomyces</taxon>
    </lineage>
</organism>
<gene>
    <name evidence="5" type="ORF">GCM10022384_45300</name>
</gene>
<feature type="domain" description="Cell envelope-related transcriptional attenuator" evidence="4">
    <location>
        <begin position="124"/>
        <end position="280"/>
    </location>
</feature>
<dbReference type="Proteomes" id="UP001500034">
    <property type="component" value="Unassembled WGS sequence"/>
</dbReference>
<dbReference type="PANTHER" id="PTHR33392:SF6">
    <property type="entry name" value="POLYISOPRENYL-TEICHOIC ACID--PEPTIDOGLYCAN TEICHOIC ACID TRANSFERASE TAGU"/>
    <property type="match status" value="1"/>
</dbReference>
<evidence type="ECO:0000313" key="5">
    <source>
        <dbReference type="EMBL" id="GAA3992526.1"/>
    </source>
</evidence>
<feature type="region of interest" description="Disordered" evidence="2">
    <location>
        <begin position="1"/>
        <end position="41"/>
    </location>
</feature>
<name>A0ABP7R4P2_9ACTN</name>
<feature type="region of interest" description="Disordered" evidence="2">
    <location>
        <begin position="363"/>
        <end position="387"/>
    </location>
</feature>
<keyword evidence="3" id="KW-0472">Membrane</keyword>
<protein>
    <submittedName>
        <fullName evidence="5">LCP family protein</fullName>
    </submittedName>
</protein>
<accession>A0ABP7R4P2</accession>
<dbReference type="RefSeq" id="WP_345594898.1">
    <property type="nucleotide sequence ID" value="NZ_BAABCQ010000096.1"/>
</dbReference>
<dbReference type="NCBIfam" id="TIGR00350">
    <property type="entry name" value="lytR_cpsA_psr"/>
    <property type="match status" value="1"/>
</dbReference>
<evidence type="ECO:0000256" key="3">
    <source>
        <dbReference type="SAM" id="Phobius"/>
    </source>
</evidence>
<keyword evidence="3" id="KW-1133">Transmembrane helix</keyword>
<reference evidence="6" key="1">
    <citation type="journal article" date="2019" name="Int. J. Syst. Evol. Microbiol.">
        <title>The Global Catalogue of Microorganisms (GCM) 10K type strain sequencing project: providing services to taxonomists for standard genome sequencing and annotation.</title>
        <authorList>
            <consortium name="The Broad Institute Genomics Platform"/>
            <consortium name="The Broad Institute Genome Sequencing Center for Infectious Disease"/>
            <person name="Wu L."/>
            <person name="Ma J."/>
        </authorList>
    </citation>
    <scope>NUCLEOTIDE SEQUENCE [LARGE SCALE GENOMIC DNA]</scope>
    <source>
        <strain evidence="6">JCM 17027</strain>
    </source>
</reference>
<keyword evidence="6" id="KW-1185">Reference proteome</keyword>
<dbReference type="InterPro" id="IPR050922">
    <property type="entry name" value="LytR/CpsA/Psr_CW_biosynth"/>
</dbReference>
<sequence>MSAENTPDPAIPGPGEPGPEEPRSPAPGRRGKGRRRRPRAKRRKALLVAAWTAAGVVVLGGTGAGVLFFKLNGNLSSVDIDQVLGTDRPERADNGSQNILVLGSDTRAGGNKELGGGTDDGTARSDTAMVVHVHKGHKKAGVVSIPRDTLIDRPECTDADGDEHPAADDVMFNSAYSTGGGSCAVKTVESISGLRMDHYLEVDFSGFQKLVDDLGGVDITTTEDIKDPDSHLDLPAGTHTLDGEQALGLVRTRHGVGDGSDLGRIQLQQAFVKALADQVKDIGLLGNPKKLYDIADTATKTVTTDSDLGSVNSLMSFVSGLKGIDASGMNMVTMPVRYDPADTNRVLVAQTKADQVWTALKNDKPIPGAATEGTASGGAKGVVNSTP</sequence>
<comment type="caution">
    <text evidence="5">The sequence shown here is derived from an EMBL/GenBank/DDBJ whole genome shotgun (WGS) entry which is preliminary data.</text>
</comment>
<dbReference type="InterPro" id="IPR004474">
    <property type="entry name" value="LytR_CpsA_psr"/>
</dbReference>
<dbReference type="EMBL" id="BAABCQ010000096">
    <property type="protein sequence ID" value="GAA3992526.1"/>
    <property type="molecule type" value="Genomic_DNA"/>
</dbReference>
<evidence type="ECO:0000259" key="4">
    <source>
        <dbReference type="Pfam" id="PF03816"/>
    </source>
</evidence>
<comment type="similarity">
    <text evidence="1">Belongs to the LytR/CpsA/Psr (LCP) family.</text>
</comment>
<evidence type="ECO:0000256" key="1">
    <source>
        <dbReference type="ARBA" id="ARBA00006068"/>
    </source>
</evidence>
<dbReference type="PANTHER" id="PTHR33392">
    <property type="entry name" value="POLYISOPRENYL-TEICHOIC ACID--PEPTIDOGLYCAN TEICHOIC ACID TRANSFERASE TAGU"/>
    <property type="match status" value="1"/>
</dbReference>
<evidence type="ECO:0000313" key="6">
    <source>
        <dbReference type="Proteomes" id="UP001500034"/>
    </source>
</evidence>
<feature type="region of interest" description="Disordered" evidence="2">
    <location>
        <begin position="102"/>
        <end position="123"/>
    </location>
</feature>